<dbReference type="Pfam" id="PF20112">
    <property type="entry name" value="DUF6502"/>
    <property type="match status" value="1"/>
</dbReference>
<dbReference type="RefSeq" id="WP_377043923.1">
    <property type="nucleotide sequence ID" value="NZ_JBHLUN010000005.1"/>
</dbReference>
<evidence type="ECO:0000313" key="1">
    <source>
        <dbReference type="EMBL" id="MFC0408179.1"/>
    </source>
</evidence>
<name>A0ABV6JRE3_9PROT</name>
<comment type="caution">
    <text evidence="1">The sequence shown here is derived from an EMBL/GenBank/DDBJ whole genome shotgun (WGS) entry which is preliminary data.</text>
</comment>
<accession>A0ABV6JRE3</accession>
<proteinExistence type="predicted"/>
<dbReference type="EMBL" id="JBHLUN010000005">
    <property type="protein sequence ID" value="MFC0408179.1"/>
    <property type="molecule type" value="Genomic_DNA"/>
</dbReference>
<gene>
    <name evidence="1" type="ORF">ACFFGY_07965</name>
</gene>
<sequence length="296" mass="31962">MAPGDRDAGEPGAQDGAALLRALRRLLRPLVRFLVRSGITFPVLADLLRVLYVEVVTEDLLSDPRSRTDSRVSLLTGVHRKEIRRLRTAGEDSEEAPPLVTVSSQIIGRWLGLPAYATPAGGPAPLPRTAAPDGGASFEALVASVTTDLRPRTVLDDWLQQGIVTIDAEDRVRLNVGAFLPRPGRSEQLFYFARNLHDHLAAAAANLTPSEGAQAGRAAPFLDRSVHYDRLSPDLAARLEAAGREGAQRLLLEINRLALTALEAEGEVPAGSDLPTRRVNLGIYLYAEDEPRKPGA</sequence>
<evidence type="ECO:0000313" key="2">
    <source>
        <dbReference type="Proteomes" id="UP001589865"/>
    </source>
</evidence>
<dbReference type="Proteomes" id="UP001589865">
    <property type="component" value="Unassembled WGS sequence"/>
</dbReference>
<protein>
    <submittedName>
        <fullName evidence="1">DUF6502 family protein</fullName>
    </submittedName>
</protein>
<organism evidence="1 2">
    <name type="scientific">Roseomonas elaeocarpi</name>
    <dbReference type="NCBI Taxonomy" id="907779"/>
    <lineage>
        <taxon>Bacteria</taxon>
        <taxon>Pseudomonadati</taxon>
        <taxon>Pseudomonadota</taxon>
        <taxon>Alphaproteobacteria</taxon>
        <taxon>Acetobacterales</taxon>
        <taxon>Roseomonadaceae</taxon>
        <taxon>Roseomonas</taxon>
    </lineage>
</organism>
<reference evidence="1 2" key="1">
    <citation type="submission" date="2024-09" db="EMBL/GenBank/DDBJ databases">
        <authorList>
            <person name="Sun Q."/>
            <person name="Mori K."/>
        </authorList>
    </citation>
    <scope>NUCLEOTIDE SEQUENCE [LARGE SCALE GENOMIC DNA]</scope>
    <source>
        <strain evidence="1 2">TBRC 5777</strain>
    </source>
</reference>
<dbReference type="InterPro" id="IPR045445">
    <property type="entry name" value="DUF6502"/>
</dbReference>
<keyword evidence="2" id="KW-1185">Reference proteome</keyword>